<name>A0A5A7QKU4_STRAF</name>
<dbReference type="EMBL" id="BKCP01007182">
    <property type="protein sequence ID" value="GER45482.1"/>
    <property type="molecule type" value="Genomic_DNA"/>
</dbReference>
<keyword evidence="2" id="KW-1185">Reference proteome</keyword>
<comment type="caution">
    <text evidence="1">The sequence shown here is derived from an EMBL/GenBank/DDBJ whole genome shotgun (WGS) entry which is preliminary data.</text>
</comment>
<evidence type="ECO:0000313" key="1">
    <source>
        <dbReference type="EMBL" id="GER45482.1"/>
    </source>
</evidence>
<organism evidence="1 2">
    <name type="scientific">Striga asiatica</name>
    <name type="common">Asiatic witchweed</name>
    <name type="synonym">Buchnera asiatica</name>
    <dbReference type="NCBI Taxonomy" id="4170"/>
    <lineage>
        <taxon>Eukaryota</taxon>
        <taxon>Viridiplantae</taxon>
        <taxon>Streptophyta</taxon>
        <taxon>Embryophyta</taxon>
        <taxon>Tracheophyta</taxon>
        <taxon>Spermatophyta</taxon>
        <taxon>Magnoliopsida</taxon>
        <taxon>eudicotyledons</taxon>
        <taxon>Gunneridae</taxon>
        <taxon>Pentapetalae</taxon>
        <taxon>asterids</taxon>
        <taxon>lamiids</taxon>
        <taxon>Lamiales</taxon>
        <taxon>Orobanchaceae</taxon>
        <taxon>Buchnereae</taxon>
        <taxon>Striga</taxon>
    </lineage>
</organism>
<gene>
    <name evidence="1" type="ORF">STAS_22434</name>
</gene>
<protein>
    <submittedName>
        <fullName evidence="1">Aspartyl/Asparaginyl beta-hydroxylase</fullName>
    </submittedName>
</protein>
<accession>A0A5A7QKU4</accession>
<sequence length="122" mass="14362">MANRVHLYVGYAEDTILIPERNRVIRQPLYIFVNHGGQFVMMNNVMEYFGGEVQSRHAIDLDRYSEKNRKNEDFVSMREEVIFTDDGFYEAGLGTDEEEYFLARKTRFFGAKDMNNNNQDNS</sequence>
<dbReference type="AlphaFoldDB" id="A0A5A7QKU4"/>
<proteinExistence type="predicted"/>
<reference evidence="2" key="1">
    <citation type="journal article" date="2019" name="Curr. Biol.">
        <title>Genome Sequence of Striga asiatica Provides Insight into the Evolution of Plant Parasitism.</title>
        <authorList>
            <person name="Yoshida S."/>
            <person name="Kim S."/>
            <person name="Wafula E.K."/>
            <person name="Tanskanen J."/>
            <person name="Kim Y.M."/>
            <person name="Honaas L."/>
            <person name="Yang Z."/>
            <person name="Spallek T."/>
            <person name="Conn C.E."/>
            <person name="Ichihashi Y."/>
            <person name="Cheong K."/>
            <person name="Cui S."/>
            <person name="Der J.P."/>
            <person name="Gundlach H."/>
            <person name="Jiao Y."/>
            <person name="Hori C."/>
            <person name="Ishida J.K."/>
            <person name="Kasahara H."/>
            <person name="Kiba T."/>
            <person name="Kim M.S."/>
            <person name="Koo N."/>
            <person name="Laohavisit A."/>
            <person name="Lee Y.H."/>
            <person name="Lumba S."/>
            <person name="McCourt P."/>
            <person name="Mortimer J.C."/>
            <person name="Mutuku J.M."/>
            <person name="Nomura T."/>
            <person name="Sasaki-Sekimoto Y."/>
            <person name="Seto Y."/>
            <person name="Wang Y."/>
            <person name="Wakatake T."/>
            <person name="Sakakibara H."/>
            <person name="Demura T."/>
            <person name="Yamaguchi S."/>
            <person name="Yoneyama K."/>
            <person name="Manabe R.I."/>
            <person name="Nelson D.C."/>
            <person name="Schulman A.H."/>
            <person name="Timko M.P."/>
            <person name="dePamphilis C.W."/>
            <person name="Choi D."/>
            <person name="Shirasu K."/>
        </authorList>
    </citation>
    <scope>NUCLEOTIDE SEQUENCE [LARGE SCALE GENOMIC DNA]</scope>
    <source>
        <strain evidence="2">cv. UVA1</strain>
    </source>
</reference>
<evidence type="ECO:0000313" key="2">
    <source>
        <dbReference type="Proteomes" id="UP000325081"/>
    </source>
</evidence>
<dbReference type="Proteomes" id="UP000325081">
    <property type="component" value="Unassembled WGS sequence"/>
</dbReference>